<evidence type="ECO:0000256" key="2">
    <source>
        <dbReference type="SAM" id="MobiDB-lite"/>
    </source>
</evidence>
<name>A0A813ND39_9BILA</name>
<accession>A0A813ND39</accession>
<dbReference type="EMBL" id="CAJNOG010000006">
    <property type="protein sequence ID" value="CAF0733136.1"/>
    <property type="molecule type" value="Genomic_DNA"/>
</dbReference>
<evidence type="ECO:0000313" key="5">
    <source>
        <dbReference type="EMBL" id="CAF0733136.1"/>
    </source>
</evidence>
<dbReference type="PANTHER" id="PTHR19134">
    <property type="entry name" value="RECEPTOR-TYPE TYROSINE-PROTEIN PHOSPHATASE"/>
    <property type="match status" value="1"/>
</dbReference>
<dbReference type="AlphaFoldDB" id="A0A813ND39"/>
<dbReference type="GO" id="GO:0016020">
    <property type="term" value="C:membrane"/>
    <property type="evidence" value="ECO:0007669"/>
    <property type="project" value="UniProtKB-SubCell"/>
</dbReference>
<protein>
    <recommendedName>
        <fullName evidence="7">Protein-tyrosine-phosphatase</fullName>
    </recommendedName>
</protein>
<dbReference type="InterPro" id="IPR000242">
    <property type="entry name" value="PTP_cat"/>
</dbReference>
<dbReference type="SMART" id="SM00194">
    <property type="entry name" value="PTPc"/>
    <property type="match status" value="1"/>
</dbReference>
<dbReference type="GO" id="GO:0004725">
    <property type="term" value="F:protein tyrosine phosphatase activity"/>
    <property type="evidence" value="ECO:0007669"/>
    <property type="project" value="InterPro"/>
</dbReference>
<dbReference type="PANTHER" id="PTHR19134:SF449">
    <property type="entry name" value="TYROSINE-PROTEIN PHOSPHATASE 1"/>
    <property type="match status" value="1"/>
</dbReference>
<dbReference type="InterPro" id="IPR041201">
    <property type="entry name" value="PTPRJ_TM"/>
</dbReference>
<dbReference type="PRINTS" id="PR00700">
    <property type="entry name" value="PRTYPHPHTASE"/>
</dbReference>
<feature type="compositionally biased region" description="Basic and acidic residues" evidence="2">
    <location>
        <begin position="948"/>
        <end position="961"/>
    </location>
</feature>
<dbReference type="CDD" id="cd00047">
    <property type="entry name" value="PTPc"/>
    <property type="match status" value="1"/>
</dbReference>
<evidence type="ECO:0000259" key="4">
    <source>
        <dbReference type="PROSITE" id="PS50056"/>
    </source>
</evidence>
<dbReference type="PROSITE" id="PS50055">
    <property type="entry name" value="TYR_PHOSPHATASE_PTP"/>
    <property type="match status" value="1"/>
</dbReference>
<dbReference type="GO" id="GO:0032502">
    <property type="term" value="P:developmental process"/>
    <property type="evidence" value="ECO:0007669"/>
    <property type="project" value="UniProtKB-ARBA"/>
</dbReference>
<gene>
    <name evidence="5" type="ORF">JYZ213_LOCUS1355</name>
</gene>
<comment type="caution">
    <text evidence="5">The sequence shown here is derived from an EMBL/GenBank/DDBJ whole genome shotgun (WGS) entry which is preliminary data.</text>
</comment>
<reference evidence="5" key="1">
    <citation type="submission" date="2021-02" db="EMBL/GenBank/DDBJ databases">
        <authorList>
            <person name="Nowell W R."/>
        </authorList>
    </citation>
    <scope>NUCLEOTIDE SEQUENCE</scope>
</reference>
<dbReference type="SUPFAM" id="SSF52799">
    <property type="entry name" value="(Phosphotyrosine protein) phosphatases II"/>
    <property type="match status" value="1"/>
</dbReference>
<evidence type="ECO:0000259" key="3">
    <source>
        <dbReference type="PROSITE" id="PS50055"/>
    </source>
</evidence>
<feature type="compositionally biased region" description="Polar residues" evidence="2">
    <location>
        <begin position="885"/>
        <end position="938"/>
    </location>
</feature>
<dbReference type="PROSITE" id="PS00383">
    <property type="entry name" value="TYR_PHOSPHATASE_1"/>
    <property type="match status" value="1"/>
</dbReference>
<dbReference type="Proteomes" id="UP000663845">
    <property type="component" value="Unassembled WGS sequence"/>
</dbReference>
<evidence type="ECO:0000313" key="6">
    <source>
        <dbReference type="Proteomes" id="UP000663845"/>
    </source>
</evidence>
<feature type="region of interest" description="Disordered" evidence="2">
    <location>
        <begin position="879"/>
        <end position="979"/>
    </location>
</feature>
<dbReference type="InterPro" id="IPR000387">
    <property type="entry name" value="Tyr_Pase_dom"/>
</dbReference>
<feature type="domain" description="Tyrosine-protein phosphatase" evidence="3">
    <location>
        <begin position="591"/>
        <end position="869"/>
    </location>
</feature>
<organism evidence="5 6">
    <name type="scientific">Adineta steineri</name>
    <dbReference type="NCBI Taxonomy" id="433720"/>
    <lineage>
        <taxon>Eukaryota</taxon>
        <taxon>Metazoa</taxon>
        <taxon>Spiralia</taxon>
        <taxon>Gnathifera</taxon>
        <taxon>Rotifera</taxon>
        <taxon>Eurotatoria</taxon>
        <taxon>Bdelloidea</taxon>
        <taxon>Adinetida</taxon>
        <taxon>Adinetidae</taxon>
        <taxon>Adineta</taxon>
    </lineage>
</organism>
<proteinExistence type="predicted"/>
<dbReference type="InterPro" id="IPR050348">
    <property type="entry name" value="Protein-Tyr_Phosphatase"/>
</dbReference>
<feature type="domain" description="Tyrosine specific protein phosphatases" evidence="4">
    <location>
        <begin position="772"/>
        <end position="860"/>
    </location>
</feature>
<comment type="subcellular location">
    <subcellularLocation>
        <location evidence="1">Membrane</location>
        <topology evidence="1">Single-pass type I membrane protein</topology>
    </subcellularLocation>
</comment>
<dbReference type="PROSITE" id="PS50056">
    <property type="entry name" value="TYR_PHOSPHATASE_2"/>
    <property type="match status" value="1"/>
</dbReference>
<dbReference type="InterPro" id="IPR003595">
    <property type="entry name" value="Tyr_Pase_cat"/>
</dbReference>
<evidence type="ECO:0008006" key="7">
    <source>
        <dbReference type="Google" id="ProtNLM"/>
    </source>
</evidence>
<dbReference type="Gene3D" id="3.90.190.10">
    <property type="entry name" value="Protein tyrosine phosphatase superfamily"/>
    <property type="match status" value="1"/>
</dbReference>
<dbReference type="InterPro" id="IPR029021">
    <property type="entry name" value="Prot-tyrosine_phosphatase-like"/>
</dbReference>
<sequence length="979" mass="111467">MCLNISSDNITVQDRGSDMFTALITYNCFFTDLYSFTILYNETFADCSILNDVSNITGNIAINVTCNNILDNAGRDWTFSINRTPFSSADTINENFTVTLSPLNYTDFNYTTTYDNNQISTAISKPNCTQIADLKYLVVRCNDSDKTNNTLSQNCTQVCWGLEYGSKYNVSLVRLPIPIAGTNDTIPQYSQQINITIELDTATNLTFTDTSSTNESAAIHFKCPRGSYEKIVMDCRALDLNCPLRKNLTLNNSIVNCSNYTSITLPKVLQGVEYEFPSKPTISGRKQGSRWISINWTISEVTYIQSFNILTNTSMENFNSFPPDEKSFSYNFTTEIKPFRSYTLYVELVSNQNVSSETFSIETSEEAPPLPHPADIEEKIIPQNDDELSTYEQYVIDIDPTLFSNDYGIVRQYFIYIRQNQTYATPEVNINGTYTEASGNISIDYLAVVIPINSVQRNVMKNIRVILGNQTDCFNESIAYTPCNGPLKSSTTYRVILSACTIAGCENVLSKPFQTKAPPPTPTKPSPSKGWVAIFPVLALVAVVVGLAGWKRKPLKRLVTKKIQQCRKSTEPQPKQLYKYISMTNDDEKAIYNEYQDLEMTAPQYRQSDYEAEYATKNRYGNIPARGPWEGTAVRLTAGHRVHDYINANEIQGLHCAKQYIATQAPLPDTCQDFWEMILQYNVLKIVMVTRLKERNPHNPTLTVEKCHNYFPENKGNSLTFGPVVVQVIDIDRRPKDDLEIRQILIKDGNTEHRVYHYYFIGWPDFGVVTQPKLLDLIETINNHGQNLFKKEKERLTTPMVVHCSAGVGRTGTYIAVDIITKLIKQSENNLSTMQLDVMGVVYKLRQERVKMVQTKDQYMLVNRCVEEYLKRINRLNDIKRPPNTYENVSDRQSNTSTNIYMNNDISENNLNKKSSFKYNNTKGDNSSLVDNHSNSSGVVLRQSKYKPIHDQYDSKSKDDNTPSIPRRLPSIKRQQNDY</sequence>
<dbReference type="Pfam" id="PF18861">
    <property type="entry name" value="PTP_tm"/>
    <property type="match status" value="1"/>
</dbReference>
<evidence type="ECO:0000256" key="1">
    <source>
        <dbReference type="ARBA" id="ARBA00004479"/>
    </source>
</evidence>
<dbReference type="SMART" id="SM00404">
    <property type="entry name" value="PTPc_motif"/>
    <property type="match status" value="1"/>
</dbReference>
<dbReference type="InterPro" id="IPR016130">
    <property type="entry name" value="Tyr_Pase_AS"/>
</dbReference>
<dbReference type="Pfam" id="PF00102">
    <property type="entry name" value="Y_phosphatase"/>
    <property type="match status" value="1"/>
</dbReference>